<reference evidence="2" key="1">
    <citation type="submission" date="2014-03" db="EMBL/GenBank/DDBJ databases">
        <title>Draft Genome Sequence of Mycobacterium cosmeticum DSM 44829.</title>
        <authorList>
            <person name="Croce O."/>
            <person name="Robert C."/>
            <person name="Raoult D."/>
            <person name="Drancourt M."/>
        </authorList>
    </citation>
    <scope>NUCLEOTIDE SEQUENCE [LARGE SCALE GENOMIC DNA]</scope>
    <source>
        <strain evidence="2">DSM 44829</strain>
    </source>
</reference>
<dbReference type="Proteomes" id="UP000028870">
    <property type="component" value="Unassembled WGS sequence"/>
</dbReference>
<dbReference type="Pfam" id="PF11716">
    <property type="entry name" value="MDMPI_N"/>
    <property type="match status" value="1"/>
</dbReference>
<dbReference type="InterPro" id="IPR017517">
    <property type="entry name" value="Maleyloyr_isom"/>
</dbReference>
<comment type="caution">
    <text evidence="2">The sequence shown here is derived from an EMBL/GenBank/DDBJ whole genome shotgun (WGS) entry which is preliminary data.</text>
</comment>
<sequence length="205" mass="21876">MAGDIWAVVHHERAVLAADLATLQQVQWEADSLCDGWAVRDVVAHLAATAMLSKRRFVGEIVRAGFSPDRIVRRQIAVGRTHEHHQLLAQFAAAVKSTASPPLPTISRIVETVVHAEDIRRPLGLVHTYRRDHIGAAVAYLAADRFSGGRRRLAGLRLVGTDADFTVGAGLPIEGPAVSLLLAASGRTVALAELSGPGVAELAVR</sequence>
<proteinExistence type="predicted"/>
<keyword evidence="3" id="KW-1185">Reference proteome</keyword>
<dbReference type="InterPro" id="IPR034660">
    <property type="entry name" value="DinB/YfiT-like"/>
</dbReference>
<dbReference type="RefSeq" id="WP_036400178.1">
    <property type="nucleotide sequence ID" value="NZ_CCBB010000002.1"/>
</dbReference>
<name>W9BL41_MYCCO</name>
<evidence type="ECO:0000313" key="3">
    <source>
        <dbReference type="Proteomes" id="UP000028870"/>
    </source>
</evidence>
<dbReference type="NCBIfam" id="TIGR03083">
    <property type="entry name" value="maleylpyruvate isomerase family mycothiol-dependent enzyme"/>
    <property type="match status" value="1"/>
</dbReference>
<dbReference type="eggNOG" id="ENOG50314EV">
    <property type="taxonomic scope" value="Bacteria"/>
</dbReference>
<dbReference type="InterPro" id="IPR024344">
    <property type="entry name" value="MDMPI_metal-binding"/>
</dbReference>
<evidence type="ECO:0000259" key="1">
    <source>
        <dbReference type="Pfam" id="PF11716"/>
    </source>
</evidence>
<dbReference type="OrthoDB" id="5178565at2"/>
<protein>
    <submittedName>
        <fullName evidence="2">Actinobacterial protein</fullName>
    </submittedName>
</protein>
<dbReference type="Gene3D" id="1.20.120.450">
    <property type="entry name" value="dinb family like domain"/>
    <property type="match status" value="1"/>
</dbReference>
<gene>
    <name evidence="2" type="ORF">BN977_03810</name>
</gene>
<evidence type="ECO:0000313" key="2">
    <source>
        <dbReference type="EMBL" id="CDO08990.1"/>
    </source>
</evidence>
<feature type="domain" description="Mycothiol-dependent maleylpyruvate isomerase metal-binding" evidence="1">
    <location>
        <begin position="10"/>
        <end position="99"/>
    </location>
</feature>
<dbReference type="AlphaFoldDB" id="W9BL41"/>
<reference evidence="2" key="2">
    <citation type="submission" date="2014-03" db="EMBL/GenBank/DDBJ databases">
        <authorList>
            <person name="Urmite Genomes"/>
        </authorList>
    </citation>
    <scope>NUCLEOTIDE SEQUENCE</scope>
    <source>
        <strain evidence="2">DSM 44829</strain>
    </source>
</reference>
<accession>W9BL41</accession>
<dbReference type="GO" id="GO:0046872">
    <property type="term" value="F:metal ion binding"/>
    <property type="evidence" value="ECO:0007669"/>
    <property type="project" value="InterPro"/>
</dbReference>
<dbReference type="SUPFAM" id="SSF109854">
    <property type="entry name" value="DinB/YfiT-like putative metalloenzymes"/>
    <property type="match status" value="1"/>
</dbReference>
<organism evidence="2 3">
    <name type="scientific">Mycolicibacterium cosmeticum</name>
    <dbReference type="NCBI Taxonomy" id="258533"/>
    <lineage>
        <taxon>Bacteria</taxon>
        <taxon>Bacillati</taxon>
        <taxon>Actinomycetota</taxon>
        <taxon>Actinomycetes</taxon>
        <taxon>Mycobacteriales</taxon>
        <taxon>Mycobacteriaceae</taxon>
        <taxon>Mycolicibacterium</taxon>
    </lineage>
</organism>
<dbReference type="EMBL" id="CCBB010000002">
    <property type="protein sequence ID" value="CDO08990.1"/>
    <property type="molecule type" value="Genomic_DNA"/>
</dbReference>